<dbReference type="InterPro" id="IPR012997">
    <property type="entry name" value="RplA"/>
</dbReference>
<dbReference type="EC" id="4.2.2.-" evidence="4"/>
<comment type="function">
    <text evidence="4">Lytic transglycosylase with a strong preference for naked glycan strands that lack stem peptides.</text>
</comment>
<evidence type="ECO:0000256" key="5">
    <source>
        <dbReference type="RuleBase" id="RU003495"/>
    </source>
</evidence>
<organism evidence="8 9">
    <name type="scientific">Usitatibacter rugosus</name>
    <dbReference type="NCBI Taxonomy" id="2732067"/>
    <lineage>
        <taxon>Bacteria</taxon>
        <taxon>Pseudomonadati</taxon>
        <taxon>Pseudomonadota</taxon>
        <taxon>Betaproteobacteria</taxon>
        <taxon>Nitrosomonadales</taxon>
        <taxon>Usitatibacteraceae</taxon>
        <taxon>Usitatibacter</taxon>
    </lineage>
</organism>
<dbReference type="InterPro" id="IPR007730">
    <property type="entry name" value="SPOR-like_dom"/>
</dbReference>
<dbReference type="InterPro" id="IPR034718">
    <property type="entry name" value="RlpA"/>
</dbReference>
<keyword evidence="2 4" id="KW-0456">Lyase</keyword>
<feature type="domain" description="SPOR" evidence="7">
    <location>
        <begin position="217"/>
        <end position="296"/>
    </location>
</feature>
<dbReference type="GO" id="GO:0000270">
    <property type="term" value="P:peptidoglycan metabolic process"/>
    <property type="evidence" value="ECO:0007669"/>
    <property type="project" value="UniProtKB-UniRule"/>
</dbReference>
<dbReference type="Gene3D" id="3.30.70.1070">
    <property type="entry name" value="Sporulation related repeat"/>
    <property type="match status" value="1"/>
</dbReference>
<reference evidence="8 9" key="1">
    <citation type="submission" date="2020-04" db="EMBL/GenBank/DDBJ databases">
        <title>Usitatibacter rugosus gen. nov., sp. nov. and Usitatibacter palustris sp. nov., novel members of Usitatibacteraceae fam. nov. within the order Nitrosomonadales isolated from soil.</title>
        <authorList>
            <person name="Huber K.J."/>
            <person name="Neumann-Schaal M."/>
            <person name="Geppert A."/>
            <person name="Luckner M."/>
            <person name="Wanner G."/>
            <person name="Overmann J."/>
        </authorList>
    </citation>
    <scope>NUCLEOTIDE SEQUENCE [LARGE SCALE GENOMIC DNA]</scope>
    <source>
        <strain evidence="8 9">0125_3</strain>
    </source>
</reference>
<dbReference type="Gene3D" id="2.40.40.10">
    <property type="entry name" value="RlpA-like domain"/>
    <property type="match status" value="1"/>
</dbReference>
<dbReference type="PANTHER" id="PTHR34183:SF1">
    <property type="entry name" value="ENDOLYTIC PEPTIDOGLYCAN TRANSGLYCOSYLASE RLPA"/>
    <property type="match status" value="1"/>
</dbReference>
<gene>
    <name evidence="4 8" type="primary">rlpA</name>
    <name evidence="8" type="ORF">DSM104443_04156</name>
</gene>
<dbReference type="PANTHER" id="PTHR34183">
    <property type="entry name" value="ENDOLYTIC PEPTIDOGLYCAN TRANSGLYCOSYLASE RLPA"/>
    <property type="match status" value="1"/>
</dbReference>
<dbReference type="AlphaFoldDB" id="A0A6M4H138"/>
<dbReference type="InterPro" id="IPR036908">
    <property type="entry name" value="RlpA-like_sf"/>
</dbReference>
<evidence type="ECO:0000256" key="6">
    <source>
        <dbReference type="SAM" id="MobiDB-lite"/>
    </source>
</evidence>
<dbReference type="FunFam" id="2.40.40.10:FF:000003">
    <property type="entry name" value="Endolytic peptidoglycan transglycosylase RlpA"/>
    <property type="match status" value="1"/>
</dbReference>
<dbReference type="RefSeq" id="WP_246232391.1">
    <property type="nucleotide sequence ID" value="NZ_CP053069.1"/>
</dbReference>
<accession>A0A6M4H138</accession>
<evidence type="ECO:0000256" key="3">
    <source>
        <dbReference type="ARBA" id="ARBA00023316"/>
    </source>
</evidence>
<dbReference type="SUPFAM" id="SSF50685">
    <property type="entry name" value="Barwin-like endoglucanases"/>
    <property type="match status" value="1"/>
</dbReference>
<sequence>MVALVLAACGSAPKKAEDAPKGTSPKYYSDDGPPTSVPDNLASIPDAVPIDEPFHRFANRPYVVFGRSYVPAVNKDAYRERGVASWYGKKFHGQKTSSGEVYDMFAMTAAHKTLPIPSYAKVTNVRTGASVVVRVNDRGPFHGDRIIDLSYAAASRIGIASAGSGLVEVERVFGGQAVVASASPVATPVNSAPVATALAPTPPIMAIATTIETPVVSSDAGSLYLQLGAFSAAENAELFRNRMQGELGWNLEPIDIAQRDGLHRVRLGPYRNRDEALAIAEKVRSTLGYSPALTNR</sequence>
<evidence type="ECO:0000313" key="9">
    <source>
        <dbReference type="Proteomes" id="UP000501534"/>
    </source>
</evidence>
<dbReference type="CDD" id="cd22268">
    <property type="entry name" value="DPBB_RlpA-like"/>
    <property type="match status" value="1"/>
</dbReference>
<feature type="region of interest" description="Disordered" evidence="6">
    <location>
        <begin position="14"/>
        <end position="40"/>
    </location>
</feature>
<dbReference type="GO" id="GO:0042834">
    <property type="term" value="F:peptidoglycan binding"/>
    <property type="evidence" value="ECO:0007669"/>
    <property type="project" value="InterPro"/>
</dbReference>
<keyword evidence="3 4" id="KW-0961">Cell wall biogenesis/degradation</keyword>
<evidence type="ECO:0000259" key="7">
    <source>
        <dbReference type="PROSITE" id="PS51724"/>
    </source>
</evidence>
<keyword evidence="1" id="KW-0732">Signal</keyword>
<dbReference type="EMBL" id="CP053069">
    <property type="protein sequence ID" value="QJR13062.1"/>
    <property type="molecule type" value="Genomic_DNA"/>
</dbReference>
<dbReference type="InterPro" id="IPR036680">
    <property type="entry name" value="SPOR-like_sf"/>
</dbReference>
<dbReference type="HAMAP" id="MF_02071">
    <property type="entry name" value="RlpA"/>
    <property type="match status" value="1"/>
</dbReference>
<dbReference type="KEGG" id="uru:DSM104443_04156"/>
<dbReference type="GO" id="GO:0071555">
    <property type="term" value="P:cell wall organization"/>
    <property type="evidence" value="ECO:0007669"/>
    <property type="project" value="UniProtKB-KW"/>
</dbReference>
<dbReference type="SUPFAM" id="SSF110997">
    <property type="entry name" value="Sporulation related repeat"/>
    <property type="match status" value="1"/>
</dbReference>
<comment type="similarity">
    <text evidence="4 5">Belongs to the RlpA family.</text>
</comment>
<evidence type="ECO:0000313" key="8">
    <source>
        <dbReference type="EMBL" id="QJR13062.1"/>
    </source>
</evidence>
<dbReference type="NCBIfam" id="TIGR00413">
    <property type="entry name" value="rlpA"/>
    <property type="match status" value="1"/>
</dbReference>
<keyword evidence="9" id="KW-1185">Reference proteome</keyword>
<evidence type="ECO:0000256" key="4">
    <source>
        <dbReference type="HAMAP-Rule" id="MF_02071"/>
    </source>
</evidence>
<dbReference type="GO" id="GO:0008932">
    <property type="term" value="F:lytic endotransglycosylase activity"/>
    <property type="evidence" value="ECO:0007669"/>
    <property type="project" value="UniProtKB-UniRule"/>
</dbReference>
<name>A0A6M4H138_9PROT</name>
<dbReference type="Proteomes" id="UP000501534">
    <property type="component" value="Chromosome"/>
</dbReference>
<dbReference type="Pfam" id="PF03330">
    <property type="entry name" value="DPBB_1"/>
    <property type="match status" value="1"/>
</dbReference>
<evidence type="ECO:0000256" key="2">
    <source>
        <dbReference type="ARBA" id="ARBA00023239"/>
    </source>
</evidence>
<dbReference type="Pfam" id="PF05036">
    <property type="entry name" value="SPOR"/>
    <property type="match status" value="1"/>
</dbReference>
<proteinExistence type="inferred from homology"/>
<evidence type="ECO:0000256" key="1">
    <source>
        <dbReference type="ARBA" id="ARBA00022729"/>
    </source>
</evidence>
<dbReference type="InterPro" id="IPR009009">
    <property type="entry name" value="RlpA-like_DPBB"/>
</dbReference>
<dbReference type="PROSITE" id="PS51724">
    <property type="entry name" value="SPOR"/>
    <property type="match status" value="1"/>
</dbReference>
<protein>
    <recommendedName>
        <fullName evidence="4">Endolytic peptidoglycan transglycosylase RlpA</fullName>
        <ecNumber evidence="4">4.2.2.-</ecNumber>
    </recommendedName>
</protein>